<evidence type="ECO:0000256" key="4">
    <source>
        <dbReference type="ARBA" id="ARBA00022452"/>
    </source>
</evidence>
<feature type="signal peptide" evidence="8">
    <location>
        <begin position="1"/>
        <end position="25"/>
    </location>
</feature>
<dbReference type="KEGG" id="pgin:FRZ67_20745"/>
<gene>
    <name evidence="9" type="ORF">FRZ67_20745</name>
</gene>
<name>A0A5B8VDW5_9BACT</name>
<accession>A0A5B8VDW5</accession>
<keyword evidence="3" id="KW-0813">Transport</keyword>
<comment type="similarity">
    <text evidence="2">Belongs to the outer membrane factor (OMF) (TC 1.B.17) family.</text>
</comment>
<dbReference type="InterPro" id="IPR051906">
    <property type="entry name" value="TolC-like"/>
</dbReference>
<dbReference type="EMBL" id="CP042435">
    <property type="protein sequence ID" value="QEC69610.1"/>
    <property type="molecule type" value="Genomic_DNA"/>
</dbReference>
<dbReference type="PANTHER" id="PTHR30026:SF20">
    <property type="entry name" value="OUTER MEMBRANE PROTEIN TOLC"/>
    <property type="match status" value="1"/>
</dbReference>
<evidence type="ECO:0000256" key="1">
    <source>
        <dbReference type="ARBA" id="ARBA00004442"/>
    </source>
</evidence>
<organism evidence="9 10">
    <name type="scientific">Panacibacter ginsenosidivorans</name>
    <dbReference type="NCBI Taxonomy" id="1813871"/>
    <lineage>
        <taxon>Bacteria</taxon>
        <taxon>Pseudomonadati</taxon>
        <taxon>Bacteroidota</taxon>
        <taxon>Chitinophagia</taxon>
        <taxon>Chitinophagales</taxon>
        <taxon>Chitinophagaceae</taxon>
        <taxon>Panacibacter</taxon>
    </lineage>
</organism>
<evidence type="ECO:0000256" key="3">
    <source>
        <dbReference type="ARBA" id="ARBA00022448"/>
    </source>
</evidence>
<protein>
    <submittedName>
        <fullName evidence="9">TolC family protein</fullName>
    </submittedName>
</protein>
<dbReference type="OrthoDB" id="680214at2"/>
<dbReference type="RefSeq" id="WP_147192486.1">
    <property type="nucleotide sequence ID" value="NZ_CP042435.1"/>
</dbReference>
<dbReference type="GO" id="GO:0009279">
    <property type="term" value="C:cell outer membrane"/>
    <property type="evidence" value="ECO:0007669"/>
    <property type="project" value="UniProtKB-SubCell"/>
</dbReference>
<comment type="subcellular location">
    <subcellularLocation>
        <location evidence="1">Cell outer membrane</location>
    </subcellularLocation>
</comment>
<evidence type="ECO:0000256" key="8">
    <source>
        <dbReference type="SAM" id="SignalP"/>
    </source>
</evidence>
<dbReference type="Gene3D" id="1.20.1600.10">
    <property type="entry name" value="Outer membrane efflux proteins (OEP)"/>
    <property type="match status" value="1"/>
</dbReference>
<keyword evidence="7" id="KW-0998">Cell outer membrane</keyword>
<evidence type="ECO:0000256" key="6">
    <source>
        <dbReference type="ARBA" id="ARBA00023136"/>
    </source>
</evidence>
<dbReference type="Proteomes" id="UP000321533">
    <property type="component" value="Chromosome"/>
</dbReference>
<evidence type="ECO:0000313" key="10">
    <source>
        <dbReference type="Proteomes" id="UP000321533"/>
    </source>
</evidence>
<dbReference type="Pfam" id="PF02321">
    <property type="entry name" value="OEP"/>
    <property type="match status" value="2"/>
</dbReference>
<dbReference type="GO" id="GO:0015562">
    <property type="term" value="F:efflux transmembrane transporter activity"/>
    <property type="evidence" value="ECO:0007669"/>
    <property type="project" value="InterPro"/>
</dbReference>
<keyword evidence="8" id="KW-0732">Signal</keyword>
<dbReference type="GO" id="GO:1990281">
    <property type="term" value="C:efflux pump complex"/>
    <property type="evidence" value="ECO:0007669"/>
    <property type="project" value="TreeGrafter"/>
</dbReference>
<dbReference type="PANTHER" id="PTHR30026">
    <property type="entry name" value="OUTER MEMBRANE PROTEIN TOLC"/>
    <property type="match status" value="1"/>
</dbReference>
<dbReference type="AlphaFoldDB" id="A0A5B8VDW5"/>
<feature type="chain" id="PRO_5022886576" evidence="8">
    <location>
        <begin position="26"/>
        <end position="443"/>
    </location>
</feature>
<keyword evidence="10" id="KW-1185">Reference proteome</keyword>
<evidence type="ECO:0000313" key="9">
    <source>
        <dbReference type="EMBL" id="QEC69610.1"/>
    </source>
</evidence>
<keyword evidence="4" id="KW-1134">Transmembrane beta strand</keyword>
<keyword evidence="6" id="KW-0472">Membrane</keyword>
<sequence>MTYKKIEIVIIVFTLFLLPAFNTHAQETKSLTLNEAIDLSVKNSKQLKLSKARIDEAIAATKEATERKLPEANISGSYLRLNKPDINLKTGSGGADSTGGGSTINVTQALYGIANVSFNIYAGSKVKYGIESAKYLEQASRMDADNDKQEIILNTVSAYINLYKATAAAKLVDENLAQSRQRDTDFTNLEQNGLLARNDLLKAQLETSNFELALVDAQNNIQLATVNMNLMLGLPENTILTLDSASINPPVEVKSIEEYEQLAAQNRNDVKAIDYRKKAAGAGVKIARGDYYPSIGLTGGYVAADIPHFLTVTNAINVGVGVKYSLSSLWKTNTKIQKAKAQEQELEASAAMLTDEIHLSINKAYQDYFSGIKKIEVYSKAVDQATENYRISKNKYNNSLLTLTDLLDADVAQLRAKLNLVLAKADVALSYQTLLQKAGILYQ</sequence>
<dbReference type="SUPFAM" id="SSF56954">
    <property type="entry name" value="Outer membrane efflux proteins (OEP)"/>
    <property type="match status" value="1"/>
</dbReference>
<evidence type="ECO:0000256" key="7">
    <source>
        <dbReference type="ARBA" id="ARBA00023237"/>
    </source>
</evidence>
<dbReference type="GO" id="GO:0015288">
    <property type="term" value="F:porin activity"/>
    <property type="evidence" value="ECO:0007669"/>
    <property type="project" value="TreeGrafter"/>
</dbReference>
<proteinExistence type="inferred from homology"/>
<dbReference type="InterPro" id="IPR003423">
    <property type="entry name" value="OMP_efflux"/>
</dbReference>
<evidence type="ECO:0000256" key="5">
    <source>
        <dbReference type="ARBA" id="ARBA00022692"/>
    </source>
</evidence>
<keyword evidence="5" id="KW-0812">Transmembrane</keyword>
<evidence type="ECO:0000256" key="2">
    <source>
        <dbReference type="ARBA" id="ARBA00007613"/>
    </source>
</evidence>
<reference evidence="9 10" key="1">
    <citation type="journal article" date="2016" name="Int. J. Syst. Evol. Microbiol.">
        <title>Panacibacter ginsenosidivorans gen. nov., sp. nov., with ginsenoside converting activity isolated from soil of a ginseng field.</title>
        <authorList>
            <person name="Siddiqi M.Z."/>
            <person name="Muhammad Shafi S."/>
            <person name="Choi K.D."/>
            <person name="Im W.T."/>
        </authorList>
    </citation>
    <scope>NUCLEOTIDE SEQUENCE [LARGE SCALE GENOMIC DNA]</scope>
    <source>
        <strain evidence="9 10">Gsoil1550</strain>
    </source>
</reference>